<keyword evidence="3" id="KW-1185">Reference proteome</keyword>
<evidence type="ECO:0000313" key="3">
    <source>
        <dbReference type="Proteomes" id="UP001529510"/>
    </source>
</evidence>
<dbReference type="EMBL" id="JAMKFB020000009">
    <property type="protein sequence ID" value="KAL0183985.1"/>
    <property type="molecule type" value="Genomic_DNA"/>
</dbReference>
<feature type="non-terminal residue" evidence="2">
    <location>
        <position position="49"/>
    </location>
</feature>
<feature type="region of interest" description="Disordered" evidence="1">
    <location>
        <begin position="1"/>
        <end position="28"/>
    </location>
</feature>
<evidence type="ECO:0000313" key="2">
    <source>
        <dbReference type="EMBL" id="KAL0183985.1"/>
    </source>
</evidence>
<gene>
    <name evidence="2" type="ORF">M9458_019681</name>
</gene>
<organism evidence="2 3">
    <name type="scientific">Cirrhinus mrigala</name>
    <name type="common">Mrigala</name>
    <dbReference type="NCBI Taxonomy" id="683832"/>
    <lineage>
        <taxon>Eukaryota</taxon>
        <taxon>Metazoa</taxon>
        <taxon>Chordata</taxon>
        <taxon>Craniata</taxon>
        <taxon>Vertebrata</taxon>
        <taxon>Euteleostomi</taxon>
        <taxon>Actinopterygii</taxon>
        <taxon>Neopterygii</taxon>
        <taxon>Teleostei</taxon>
        <taxon>Ostariophysi</taxon>
        <taxon>Cypriniformes</taxon>
        <taxon>Cyprinidae</taxon>
        <taxon>Labeoninae</taxon>
        <taxon>Labeonini</taxon>
        <taxon>Cirrhinus</taxon>
    </lineage>
</organism>
<dbReference type="Proteomes" id="UP001529510">
    <property type="component" value="Unassembled WGS sequence"/>
</dbReference>
<accession>A0ABD0QDR3</accession>
<reference evidence="2 3" key="1">
    <citation type="submission" date="2024-05" db="EMBL/GenBank/DDBJ databases">
        <title>Genome sequencing and assembly of Indian major carp, Cirrhinus mrigala (Hamilton, 1822).</title>
        <authorList>
            <person name="Mohindra V."/>
            <person name="Chowdhury L.M."/>
            <person name="Lal K."/>
            <person name="Jena J.K."/>
        </authorList>
    </citation>
    <scope>NUCLEOTIDE SEQUENCE [LARGE SCALE GENOMIC DNA]</scope>
    <source>
        <strain evidence="2">CM1030</strain>
        <tissue evidence="2">Blood</tissue>
    </source>
</reference>
<protein>
    <submittedName>
        <fullName evidence="2">Uncharacterized protein</fullName>
    </submittedName>
</protein>
<sequence>RHSPYRTLEPVRPPVVPNDYVPSPTRNMAPILQQSPVRTASVNQRNRTY</sequence>
<dbReference type="AlphaFoldDB" id="A0ABD0QDR3"/>
<comment type="caution">
    <text evidence="2">The sequence shown here is derived from an EMBL/GenBank/DDBJ whole genome shotgun (WGS) entry which is preliminary data.</text>
</comment>
<name>A0ABD0QDR3_CIRMR</name>
<proteinExistence type="predicted"/>
<evidence type="ECO:0000256" key="1">
    <source>
        <dbReference type="SAM" id="MobiDB-lite"/>
    </source>
</evidence>
<feature type="non-terminal residue" evidence="2">
    <location>
        <position position="1"/>
    </location>
</feature>